<gene>
    <name evidence="2" type="ORF">SAMN05444417_1118</name>
</gene>
<name>A0A1M6CCL9_9RHOB</name>
<accession>A0A1M6CCL9</accession>
<dbReference type="EMBL" id="FQYO01000002">
    <property type="protein sequence ID" value="SHI58551.1"/>
    <property type="molecule type" value="Genomic_DNA"/>
</dbReference>
<evidence type="ECO:0000313" key="2">
    <source>
        <dbReference type="EMBL" id="SHI58551.1"/>
    </source>
</evidence>
<feature type="compositionally biased region" description="Low complexity" evidence="1">
    <location>
        <begin position="105"/>
        <end position="124"/>
    </location>
</feature>
<dbReference type="STRING" id="1447782.SAMN05444417_1118"/>
<organism evidence="2 3">
    <name type="scientific">Wenxinia saemankumensis</name>
    <dbReference type="NCBI Taxonomy" id="1447782"/>
    <lineage>
        <taxon>Bacteria</taxon>
        <taxon>Pseudomonadati</taxon>
        <taxon>Pseudomonadota</taxon>
        <taxon>Alphaproteobacteria</taxon>
        <taxon>Rhodobacterales</taxon>
        <taxon>Roseobacteraceae</taxon>
        <taxon>Wenxinia</taxon>
    </lineage>
</organism>
<dbReference type="Proteomes" id="UP000184292">
    <property type="component" value="Unassembled WGS sequence"/>
</dbReference>
<feature type="compositionally biased region" description="Basic and acidic residues" evidence="1">
    <location>
        <begin position="93"/>
        <end position="103"/>
    </location>
</feature>
<keyword evidence="3" id="KW-1185">Reference proteome</keyword>
<feature type="region of interest" description="Disordered" evidence="1">
    <location>
        <begin position="212"/>
        <end position="258"/>
    </location>
</feature>
<evidence type="ECO:0000313" key="3">
    <source>
        <dbReference type="Proteomes" id="UP000184292"/>
    </source>
</evidence>
<evidence type="ECO:0000256" key="1">
    <source>
        <dbReference type="SAM" id="MobiDB-lite"/>
    </source>
</evidence>
<protein>
    <submittedName>
        <fullName evidence="2">Uncharacterized protein</fullName>
    </submittedName>
</protein>
<sequence length="258" mass="26860">MTSPRDFRFPWFEQGSDPLPAAPPSVPPMRRRHRGPRLVVERTGADPAPRGVISLPSRPDAPPLDPRPWAEQGRTPPSGSAILPSGPNPAGRGGRDRGPDRVQLRSGSAPSSPHPGSRPAAARSGVSHRSLRRLAPGRAVLPAGAGGAPGARPFPGRINLRAHRARRETRPVTRAGSKGARGGPGGIPCRTRAAPRYPIAPCRLGVFARPGLAPAAGGRGAAPGRPSHRPFPRPPPGLSRRGTKGGRPCHGSPASAKR</sequence>
<feature type="region of interest" description="Disordered" evidence="1">
    <location>
        <begin position="1"/>
        <end position="190"/>
    </location>
</feature>
<proteinExistence type="predicted"/>
<reference evidence="2 3" key="1">
    <citation type="submission" date="2016-11" db="EMBL/GenBank/DDBJ databases">
        <authorList>
            <person name="Jaros S."/>
            <person name="Januszkiewicz K."/>
            <person name="Wedrychowicz H."/>
        </authorList>
    </citation>
    <scope>NUCLEOTIDE SEQUENCE [LARGE SCALE GENOMIC DNA]</scope>
    <source>
        <strain evidence="2 3">DSM 100565</strain>
    </source>
</reference>
<dbReference type="AlphaFoldDB" id="A0A1M6CCL9"/>